<organism evidence="3 4">
    <name type="scientific">Microbacterium nanhaiense</name>
    <dbReference type="NCBI Taxonomy" id="1301026"/>
    <lineage>
        <taxon>Bacteria</taxon>
        <taxon>Bacillati</taxon>
        <taxon>Actinomycetota</taxon>
        <taxon>Actinomycetes</taxon>
        <taxon>Micrococcales</taxon>
        <taxon>Microbacteriaceae</taxon>
        <taxon>Microbacterium</taxon>
    </lineage>
</organism>
<proteinExistence type="predicted"/>
<evidence type="ECO:0000256" key="1">
    <source>
        <dbReference type="SAM" id="MobiDB-lite"/>
    </source>
</evidence>
<keyword evidence="2" id="KW-0472">Membrane</keyword>
<comment type="caution">
    <text evidence="3">The sequence shown here is derived from an EMBL/GenBank/DDBJ whole genome shotgun (WGS) entry which is preliminary data.</text>
</comment>
<gene>
    <name evidence="3" type="ORF">GCM10010910_07910</name>
</gene>
<keyword evidence="2" id="KW-0812">Transmembrane</keyword>
<feature type="compositionally biased region" description="Basic and acidic residues" evidence="1">
    <location>
        <begin position="144"/>
        <end position="154"/>
    </location>
</feature>
<evidence type="ECO:0000313" key="3">
    <source>
        <dbReference type="EMBL" id="GGO61043.1"/>
    </source>
</evidence>
<dbReference type="EMBL" id="BMMQ01000002">
    <property type="protein sequence ID" value="GGO61043.1"/>
    <property type="molecule type" value="Genomic_DNA"/>
</dbReference>
<keyword evidence="2" id="KW-1133">Transmembrane helix</keyword>
<evidence type="ECO:0000313" key="4">
    <source>
        <dbReference type="Proteomes" id="UP000638043"/>
    </source>
</evidence>
<feature type="transmembrane region" description="Helical" evidence="2">
    <location>
        <begin position="7"/>
        <end position="25"/>
    </location>
</feature>
<keyword evidence="4" id="KW-1185">Reference proteome</keyword>
<feature type="transmembrane region" description="Helical" evidence="2">
    <location>
        <begin position="31"/>
        <end position="50"/>
    </location>
</feature>
<sequence>MSLARLAWAAVATILATIVLTMVGLEPLFALGYGLLAGTATLLMILRGAAAVPPSPRHRPETVSRGSEISRLAWGFNPRTQLAGEIVARRARAVLRRRLARRGVDPDTQPQRVDEILGPGVWARLSTRKASSADIDRAFAATDSDTHTDTQETP</sequence>
<name>A0ABQ2MXP3_9MICO</name>
<reference evidence="4" key="1">
    <citation type="journal article" date="2019" name="Int. J. Syst. Evol. Microbiol.">
        <title>The Global Catalogue of Microorganisms (GCM) 10K type strain sequencing project: providing services to taxonomists for standard genome sequencing and annotation.</title>
        <authorList>
            <consortium name="The Broad Institute Genomics Platform"/>
            <consortium name="The Broad Institute Genome Sequencing Center for Infectious Disease"/>
            <person name="Wu L."/>
            <person name="Ma J."/>
        </authorList>
    </citation>
    <scope>NUCLEOTIDE SEQUENCE [LARGE SCALE GENOMIC DNA]</scope>
    <source>
        <strain evidence="4">CGMCC 4.7181</strain>
    </source>
</reference>
<feature type="region of interest" description="Disordered" evidence="1">
    <location>
        <begin position="131"/>
        <end position="154"/>
    </location>
</feature>
<evidence type="ECO:0000256" key="2">
    <source>
        <dbReference type="SAM" id="Phobius"/>
    </source>
</evidence>
<dbReference type="Proteomes" id="UP000638043">
    <property type="component" value="Unassembled WGS sequence"/>
</dbReference>
<protein>
    <submittedName>
        <fullName evidence="3">Uncharacterized protein</fullName>
    </submittedName>
</protein>
<dbReference type="RefSeq" id="WP_188700099.1">
    <property type="nucleotide sequence ID" value="NZ_BMMQ01000002.1"/>
</dbReference>
<accession>A0ABQ2MXP3</accession>